<evidence type="ECO:0000313" key="2">
    <source>
        <dbReference type="EMBL" id="CCB45539.1"/>
    </source>
</evidence>
<reference evidence="3" key="1">
    <citation type="journal article" date="2007" name="Nature">
        <title>The grapevine genome sequence suggests ancestral hexaploidization in major angiosperm phyla.</title>
        <authorList>
            <consortium name="The French-Italian Public Consortium for Grapevine Genome Characterization."/>
            <person name="Jaillon O."/>
            <person name="Aury J.-M."/>
            <person name="Noel B."/>
            <person name="Policriti A."/>
            <person name="Clepet C."/>
            <person name="Casagrande A."/>
            <person name="Choisne N."/>
            <person name="Aubourg S."/>
            <person name="Vitulo N."/>
            <person name="Jubin C."/>
            <person name="Vezzi A."/>
            <person name="Legeai F."/>
            <person name="Hugueney P."/>
            <person name="Dasilva C."/>
            <person name="Horner D."/>
            <person name="Mica E."/>
            <person name="Jublot D."/>
            <person name="Poulain J."/>
            <person name="Bruyere C."/>
            <person name="Billault A."/>
            <person name="Segurens B."/>
            <person name="Gouyvenoux M."/>
            <person name="Ugarte E."/>
            <person name="Cattonaro F."/>
            <person name="Anthouard V."/>
            <person name="Vico V."/>
            <person name="Del Fabbro C."/>
            <person name="Alaux M."/>
            <person name="Di Gaspero G."/>
            <person name="Dumas V."/>
            <person name="Felice N."/>
            <person name="Paillard S."/>
            <person name="Juman I."/>
            <person name="Moroldo M."/>
            <person name="Scalabrin S."/>
            <person name="Canaguier A."/>
            <person name="Le Clainche I."/>
            <person name="Malacrida G."/>
            <person name="Durand E."/>
            <person name="Pesole G."/>
            <person name="Laucou V."/>
            <person name="Chatelet P."/>
            <person name="Merdinoglu D."/>
            <person name="Delledonne M."/>
            <person name="Pezzotti M."/>
            <person name="Lecharny A."/>
            <person name="Scarpelli C."/>
            <person name="Artiguenave F."/>
            <person name="Pe M.E."/>
            <person name="Valle G."/>
            <person name="Morgante M."/>
            <person name="Caboche M."/>
            <person name="Adam-Blondon A.-F."/>
            <person name="Weissenbach J."/>
            <person name="Quetier F."/>
            <person name="Wincker P."/>
        </authorList>
    </citation>
    <scope>NUCLEOTIDE SEQUENCE [LARGE SCALE GENOMIC DNA]</scope>
    <source>
        <strain evidence="3">cv. Pinot noir / PN40024</strain>
    </source>
</reference>
<dbReference type="PaxDb" id="29760-VIT_18s0001g04520.t01"/>
<dbReference type="OrthoDB" id="10493165at2759"/>
<evidence type="ECO:0000313" key="3">
    <source>
        <dbReference type="Proteomes" id="UP000009183"/>
    </source>
</evidence>
<keyword evidence="3" id="KW-1185">Reference proteome</keyword>
<accession>F6H0P2</accession>
<gene>
    <name evidence="2" type="ordered locus">VIT_18s0001g04520</name>
</gene>
<dbReference type="Proteomes" id="UP000009183">
    <property type="component" value="Chromosome 18"/>
</dbReference>
<evidence type="ECO:0008006" key="4">
    <source>
        <dbReference type="Google" id="ProtNLM"/>
    </source>
</evidence>
<protein>
    <recommendedName>
        <fullName evidence="4">Nucleolin</fullName>
    </recommendedName>
</protein>
<feature type="compositionally biased region" description="Acidic residues" evidence="1">
    <location>
        <begin position="159"/>
        <end position="190"/>
    </location>
</feature>
<organism evidence="2 3">
    <name type="scientific">Vitis vinifera</name>
    <name type="common">Grape</name>
    <dbReference type="NCBI Taxonomy" id="29760"/>
    <lineage>
        <taxon>Eukaryota</taxon>
        <taxon>Viridiplantae</taxon>
        <taxon>Streptophyta</taxon>
        <taxon>Embryophyta</taxon>
        <taxon>Tracheophyta</taxon>
        <taxon>Spermatophyta</taxon>
        <taxon>Magnoliopsida</taxon>
        <taxon>eudicotyledons</taxon>
        <taxon>Gunneridae</taxon>
        <taxon>Pentapetalae</taxon>
        <taxon>rosids</taxon>
        <taxon>Vitales</taxon>
        <taxon>Vitaceae</taxon>
        <taxon>Viteae</taxon>
        <taxon>Vitis</taxon>
    </lineage>
</organism>
<feature type="compositionally biased region" description="Acidic residues" evidence="1">
    <location>
        <begin position="217"/>
        <end position="277"/>
    </location>
</feature>
<name>F6H0P2_VITVI</name>
<evidence type="ECO:0000256" key="1">
    <source>
        <dbReference type="SAM" id="MobiDB-lite"/>
    </source>
</evidence>
<feature type="region of interest" description="Disordered" evidence="1">
    <location>
        <begin position="139"/>
        <end position="286"/>
    </location>
</feature>
<feature type="compositionally biased region" description="Polar residues" evidence="1">
    <location>
        <begin position="195"/>
        <end position="205"/>
    </location>
</feature>
<dbReference type="HOGENOM" id="CLU_084919_0_0_1"/>
<dbReference type="InParanoid" id="F6H0P2"/>
<proteinExistence type="predicted"/>
<feature type="compositionally biased region" description="Basic and acidic residues" evidence="1">
    <location>
        <begin position="143"/>
        <end position="152"/>
    </location>
</feature>
<sequence length="286" mass="31572">MVNLQGKKTKRERVRSVVTNYPCSVHWASYLFSLSHIFPLSLPPSANCTIIHQRLSLKVSPHPHPCLSSLYTTLPSDLHLTKHILYFSPFSVESVQMEIKLSLVEAMVNPGLLTCAREALATLLTYALFQVPFGLLTNNKTKPKGDYHRESQSKLVDAEAGDGDEGNNNDDDGDGGFGEGEEELSSEEGEGYGKNPTSNNGNSKKGTGEGAGGAGEENGEDDEEEDGDDHNEDDDNDDDDDNNNEEDNEDEGGDEEEEEILEEEKPEEDEEDEEEEALQPPKKRKK</sequence>
<dbReference type="AlphaFoldDB" id="F6H0P2"/>
<dbReference type="eggNOG" id="ENOG502S231">
    <property type="taxonomic scope" value="Eukaryota"/>
</dbReference>
<dbReference type="EMBL" id="FN595227">
    <property type="protein sequence ID" value="CCB45539.1"/>
    <property type="molecule type" value="Genomic_DNA"/>
</dbReference>